<dbReference type="AlphaFoldDB" id="A0A0R2CDX5"/>
<comment type="caution">
    <text evidence="2">The sequence shown here is derived from an EMBL/GenBank/DDBJ whole genome shotgun (WGS) entry which is preliminary data.</text>
</comment>
<dbReference type="RefSeq" id="WP_057829795.1">
    <property type="nucleotide sequence ID" value="NZ_AYZE01000017.1"/>
</dbReference>
<dbReference type="SMART" id="SM00530">
    <property type="entry name" value="HTH_XRE"/>
    <property type="match status" value="1"/>
</dbReference>
<dbReference type="InterPro" id="IPR010982">
    <property type="entry name" value="Lambda_DNA-bd_dom_sf"/>
</dbReference>
<gene>
    <name evidence="2" type="ORF">FC80_GL001759</name>
</gene>
<dbReference type="PROSITE" id="PS50943">
    <property type="entry name" value="HTH_CROC1"/>
    <property type="match status" value="1"/>
</dbReference>
<evidence type="ECO:0000313" key="3">
    <source>
        <dbReference type="Proteomes" id="UP000051131"/>
    </source>
</evidence>
<dbReference type="Gene3D" id="1.10.260.40">
    <property type="entry name" value="lambda repressor-like DNA-binding domains"/>
    <property type="match status" value="1"/>
</dbReference>
<keyword evidence="3" id="KW-1185">Reference proteome</keyword>
<sequence length="145" mass="16666">MFPEQLKALRKGSGYTLSQLANELNKLELDDQLNVHPNSGPQIGSWERGINTPSYYEVMKLAIFFDVSMDFIVGRINQQIDIEKIFAANNNLIFDGKHLSGKERAESYNLLKGYFVGKEIKMGQRQSELNSREYKEISFRLGEKK</sequence>
<dbReference type="Proteomes" id="UP000051131">
    <property type="component" value="Unassembled WGS sequence"/>
</dbReference>
<dbReference type="PATRIC" id="fig|1423729.3.peg.1786"/>
<dbReference type="STRING" id="1423729.FC80_GL001759"/>
<dbReference type="CDD" id="cd00093">
    <property type="entry name" value="HTH_XRE"/>
    <property type="match status" value="1"/>
</dbReference>
<accession>A0A0R2CDX5</accession>
<organism evidence="2 3">
    <name type="scientific">Liquorilactobacillus cacaonum DSM 21116</name>
    <dbReference type="NCBI Taxonomy" id="1423729"/>
    <lineage>
        <taxon>Bacteria</taxon>
        <taxon>Bacillati</taxon>
        <taxon>Bacillota</taxon>
        <taxon>Bacilli</taxon>
        <taxon>Lactobacillales</taxon>
        <taxon>Lactobacillaceae</taxon>
        <taxon>Liquorilactobacillus</taxon>
    </lineage>
</organism>
<dbReference type="GO" id="GO:0003677">
    <property type="term" value="F:DNA binding"/>
    <property type="evidence" value="ECO:0007669"/>
    <property type="project" value="InterPro"/>
</dbReference>
<dbReference type="OrthoDB" id="8115576at2"/>
<proteinExistence type="predicted"/>
<dbReference type="SUPFAM" id="SSF47413">
    <property type="entry name" value="lambda repressor-like DNA-binding domains"/>
    <property type="match status" value="1"/>
</dbReference>
<evidence type="ECO:0000313" key="2">
    <source>
        <dbReference type="EMBL" id="KRM89937.1"/>
    </source>
</evidence>
<dbReference type="EMBL" id="AYZE01000017">
    <property type="protein sequence ID" value="KRM89937.1"/>
    <property type="molecule type" value="Genomic_DNA"/>
</dbReference>
<reference evidence="2 3" key="1">
    <citation type="journal article" date="2015" name="Genome Announc.">
        <title>Expanding the biotechnology potential of lactobacilli through comparative genomics of 213 strains and associated genera.</title>
        <authorList>
            <person name="Sun Z."/>
            <person name="Harris H.M."/>
            <person name="McCann A."/>
            <person name="Guo C."/>
            <person name="Argimon S."/>
            <person name="Zhang W."/>
            <person name="Yang X."/>
            <person name="Jeffery I.B."/>
            <person name="Cooney J.C."/>
            <person name="Kagawa T.F."/>
            <person name="Liu W."/>
            <person name="Song Y."/>
            <person name="Salvetti E."/>
            <person name="Wrobel A."/>
            <person name="Rasinkangas P."/>
            <person name="Parkhill J."/>
            <person name="Rea M.C."/>
            <person name="O'Sullivan O."/>
            <person name="Ritari J."/>
            <person name="Douillard F.P."/>
            <person name="Paul Ross R."/>
            <person name="Yang R."/>
            <person name="Briner A.E."/>
            <person name="Felis G.E."/>
            <person name="de Vos W.M."/>
            <person name="Barrangou R."/>
            <person name="Klaenhammer T.R."/>
            <person name="Caufield P.W."/>
            <person name="Cui Y."/>
            <person name="Zhang H."/>
            <person name="O'Toole P.W."/>
        </authorList>
    </citation>
    <scope>NUCLEOTIDE SEQUENCE [LARGE SCALE GENOMIC DNA]</scope>
    <source>
        <strain evidence="2 3">DSM 21116</strain>
    </source>
</reference>
<evidence type="ECO:0000259" key="1">
    <source>
        <dbReference type="PROSITE" id="PS50943"/>
    </source>
</evidence>
<name>A0A0R2CDX5_9LACO</name>
<dbReference type="InterPro" id="IPR001387">
    <property type="entry name" value="Cro/C1-type_HTH"/>
</dbReference>
<feature type="domain" description="HTH cro/C1-type" evidence="1">
    <location>
        <begin position="6"/>
        <end position="72"/>
    </location>
</feature>
<protein>
    <submittedName>
        <fullName evidence="2">Cro CI family transcriptional regulator</fullName>
    </submittedName>
</protein>